<dbReference type="GO" id="GO:0005524">
    <property type="term" value="F:ATP binding"/>
    <property type="evidence" value="ECO:0007669"/>
    <property type="project" value="UniProtKB-UniRule"/>
</dbReference>
<protein>
    <submittedName>
        <fullName evidence="6">ATP-grasp domain-containing protein</fullName>
    </submittedName>
</protein>
<dbReference type="PANTHER" id="PTHR43585:SF2">
    <property type="entry name" value="ATP-GRASP ENZYME FSQD"/>
    <property type="match status" value="1"/>
</dbReference>
<feature type="domain" description="ATP-grasp" evidence="5">
    <location>
        <begin position="117"/>
        <end position="307"/>
    </location>
</feature>
<keyword evidence="2 4" id="KW-0547">Nucleotide-binding</keyword>
<sequence>MEDVTVVVSRNDYTSIVKDGDVIAPLKVGNIIYVFSVHCSVIPNNTPFEELHLIELVNAQQYLADLLTSIGTRHRIRDVVFTGEEDLLPVAYAKQALGLPGVHLEQAQLFRNKLLMKQRLAPTSIVIPAFSPASETQRLFAMLKQFGKLIIKPQDGYSSKAITVVSSPQALEHYLSENHECLDQYLAEEFIAHDMFHLDAVVANGDILFSTLGKYDQPLFEYRDHQWIISRLTNQKSALHEQAKRALEQILKHFDTHSGVFHFEFFSDGESVVFCEIAMRPAGGAISEAIYEIWGIHLHEINVQLQLGMPFVLPELEDKHAAIMLLTSQQEGSIHALLEQDFLLQNGHSVLKQKQVGDKVIPCRFSSDSILNIVASNVDEAQLNHAIEEIKSKQYYHIVTQ</sequence>
<dbReference type="SUPFAM" id="SSF56059">
    <property type="entry name" value="Glutathione synthetase ATP-binding domain-like"/>
    <property type="match status" value="1"/>
</dbReference>
<dbReference type="InterPro" id="IPR052032">
    <property type="entry name" value="ATP-dep_AA_Ligase"/>
</dbReference>
<evidence type="ECO:0000313" key="6">
    <source>
        <dbReference type="EMBL" id="TFH89592.1"/>
    </source>
</evidence>
<gene>
    <name evidence="6" type="ORF">ELS82_21315</name>
</gene>
<dbReference type="Proteomes" id="UP000297753">
    <property type="component" value="Unassembled WGS sequence"/>
</dbReference>
<dbReference type="AlphaFoldDB" id="A0A4Y8W9H1"/>
<keyword evidence="7" id="KW-1185">Reference proteome</keyword>
<evidence type="ECO:0000313" key="7">
    <source>
        <dbReference type="Proteomes" id="UP000297753"/>
    </source>
</evidence>
<accession>A0A4Y8W9H1</accession>
<keyword evidence="1" id="KW-0436">Ligase</keyword>
<reference evidence="6 7" key="1">
    <citation type="submission" date="2019-01" db="EMBL/GenBank/DDBJ databases">
        <title>Vibrio BEI176 sp. nov, a marine bacterium isolated from China: eastern marignal seas.</title>
        <authorList>
            <person name="Li B."/>
        </authorList>
    </citation>
    <scope>NUCLEOTIDE SEQUENCE [LARGE SCALE GENOMIC DNA]</scope>
    <source>
        <strain evidence="6 7">BEI176</strain>
    </source>
</reference>
<dbReference type="RefSeq" id="WP_045499299.1">
    <property type="nucleotide sequence ID" value="NZ_SATR01000055.1"/>
</dbReference>
<name>A0A4Y8W9H1_9VIBR</name>
<proteinExistence type="predicted"/>
<dbReference type="Gene3D" id="3.30.470.20">
    <property type="entry name" value="ATP-grasp fold, B domain"/>
    <property type="match status" value="1"/>
</dbReference>
<dbReference type="PROSITE" id="PS50975">
    <property type="entry name" value="ATP_GRASP"/>
    <property type="match status" value="1"/>
</dbReference>
<dbReference type="Pfam" id="PF02222">
    <property type="entry name" value="ATP-grasp"/>
    <property type="match status" value="1"/>
</dbReference>
<evidence type="ECO:0000259" key="5">
    <source>
        <dbReference type="PROSITE" id="PS50975"/>
    </source>
</evidence>
<dbReference type="InterPro" id="IPR011761">
    <property type="entry name" value="ATP-grasp"/>
</dbReference>
<dbReference type="OrthoDB" id="3428978at2"/>
<dbReference type="GO" id="GO:0046872">
    <property type="term" value="F:metal ion binding"/>
    <property type="evidence" value="ECO:0007669"/>
    <property type="project" value="InterPro"/>
</dbReference>
<dbReference type="EMBL" id="SATR01000055">
    <property type="protein sequence ID" value="TFH89592.1"/>
    <property type="molecule type" value="Genomic_DNA"/>
</dbReference>
<evidence type="ECO:0000256" key="2">
    <source>
        <dbReference type="ARBA" id="ARBA00022741"/>
    </source>
</evidence>
<evidence type="ECO:0000256" key="1">
    <source>
        <dbReference type="ARBA" id="ARBA00022598"/>
    </source>
</evidence>
<evidence type="ECO:0000256" key="4">
    <source>
        <dbReference type="PROSITE-ProRule" id="PRU00409"/>
    </source>
</evidence>
<dbReference type="GO" id="GO:0016874">
    <property type="term" value="F:ligase activity"/>
    <property type="evidence" value="ECO:0007669"/>
    <property type="project" value="UniProtKB-KW"/>
</dbReference>
<keyword evidence="3 4" id="KW-0067">ATP-binding</keyword>
<dbReference type="Gene3D" id="3.40.50.20">
    <property type="match status" value="1"/>
</dbReference>
<organism evidence="6 7">
    <name type="scientific">Vibrio ouci</name>
    <dbReference type="NCBI Taxonomy" id="2499078"/>
    <lineage>
        <taxon>Bacteria</taxon>
        <taxon>Pseudomonadati</taxon>
        <taxon>Pseudomonadota</taxon>
        <taxon>Gammaproteobacteria</taxon>
        <taxon>Vibrionales</taxon>
        <taxon>Vibrionaceae</taxon>
        <taxon>Vibrio</taxon>
    </lineage>
</organism>
<dbReference type="PANTHER" id="PTHR43585">
    <property type="entry name" value="FUMIPYRROLE BIOSYNTHESIS PROTEIN C"/>
    <property type="match status" value="1"/>
</dbReference>
<comment type="caution">
    <text evidence="6">The sequence shown here is derived from an EMBL/GenBank/DDBJ whole genome shotgun (WGS) entry which is preliminary data.</text>
</comment>
<evidence type="ECO:0000256" key="3">
    <source>
        <dbReference type="ARBA" id="ARBA00022840"/>
    </source>
</evidence>
<dbReference type="InterPro" id="IPR003135">
    <property type="entry name" value="ATP-grasp_carboxylate-amine"/>
</dbReference>